<organism evidence="2 3">
    <name type="scientific">Paenibacillus plantiphilus</name>
    <dbReference type="NCBI Taxonomy" id="2905650"/>
    <lineage>
        <taxon>Bacteria</taxon>
        <taxon>Bacillati</taxon>
        <taxon>Bacillota</taxon>
        <taxon>Bacilli</taxon>
        <taxon>Bacillales</taxon>
        <taxon>Paenibacillaceae</taxon>
        <taxon>Paenibacillus</taxon>
    </lineage>
</organism>
<protein>
    <submittedName>
        <fullName evidence="2">Uncharacterized protein</fullName>
    </submittedName>
</protein>
<keyword evidence="3" id="KW-1185">Reference proteome</keyword>
<comment type="caution">
    <text evidence="2">The sequence shown here is derived from an EMBL/GenBank/DDBJ whole genome shotgun (WGS) entry which is preliminary data.</text>
</comment>
<proteinExistence type="predicted"/>
<evidence type="ECO:0000313" key="3">
    <source>
        <dbReference type="Proteomes" id="UP000838686"/>
    </source>
</evidence>
<dbReference type="EMBL" id="CAKMMF010000013">
    <property type="protein sequence ID" value="CAH1206805.1"/>
    <property type="molecule type" value="Genomic_DNA"/>
</dbReference>
<feature type="region of interest" description="Disordered" evidence="1">
    <location>
        <begin position="1"/>
        <end position="24"/>
    </location>
</feature>
<accession>A0ABN8GH87</accession>
<dbReference type="RefSeq" id="WP_236342932.1">
    <property type="nucleotide sequence ID" value="NZ_CAKMMF010000013.1"/>
</dbReference>
<gene>
    <name evidence="2" type="ORF">PAECIP111893_02618</name>
</gene>
<sequence length="76" mass="8834">MAASNAKKKRLKSIRNGKLDPSIHRNEWQGVHPVTRRTPTLQEKLNKHKHKKKWSPVRYNEDSTFLYGIISMLPAA</sequence>
<evidence type="ECO:0000313" key="2">
    <source>
        <dbReference type="EMBL" id="CAH1206805.1"/>
    </source>
</evidence>
<evidence type="ECO:0000256" key="1">
    <source>
        <dbReference type="SAM" id="MobiDB-lite"/>
    </source>
</evidence>
<feature type="compositionally biased region" description="Basic residues" evidence="1">
    <location>
        <begin position="1"/>
        <end position="15"/>
    </location>
</feature>
<name>A0ABN8GH87_9BACL</name>
<reference evidence="2" key="1">
    <citation type="submission" date="2022-01" db="EMBL/GenBank/DDBJ databases">
        <authorList>
            <person name="Criscuolo A."/>
        </authorList>
    </citation>
    <scope>NUCLEOTIDE SEQUENCE</scope>
    <source>
        <strain evidence="2">CIP111893</strain>
    </source>
</reference>
<dbReference type="Proteomes" id="UP000838686">
    <property type="component" value="Unassembled WGS sequence"/>
</dbReference>